<evidence type="ECO:0000256" key="10">
    <source>
        <dbReference type="SAM" id="MobiDB-lite"/>
    </source>
</evidence>
<dbReference type="InterPro" id="IPR006207">
    <property type="entry name" value="Cys_knot_C"/>
</dbReference>
<reference evidence="16" key="1">
    <citation type="submission" date="2023-11" db="EMBL/GenBank/DDBJ databases">
        <title>Genome assemblies of two species of porcelain crab, Petrolisthes cinctipes and Petrolisthes manimaculis (Anomura: Porcellanidae).</title>
        <authorList>
            <person name="Angst P."/>
        </authorList>
    </citation>
    <scope>NUCLEOTIDE SEQUENCE</scope>
    <source>
        <strain evidence="16">PB745_02</strain>
        <tissue evidence="16">Gill</tissue>
    </source>
</reference>
<evidence type="ECO:0008006" key="18">
    <source>
        <dbReference type="Google" id="ProtNLM"/>
    </source>
</evidence>
<dbReference type="SUPFAM" id="SSF57603">
    <property type="entry name" value="FnI-like domain"/>
    <property type="match status" value="3"/>
</dbReference>
<name>A0AAE1NZ33_9EUCA</name>
<dbReference type="SMART" id="SM00215">
    <property type="entry name" value="VWC_out"/>
    <property type="match status" value="2"/>
</dbReference>
<feature type="domain" description="F5/8 type C" evidence="12">
    <location>
        <begin position="2233"/>
        <end position="2389"/>
    </location>
</feature>
<evidence type="ECO:0000256" key="1">
    <source>
        <dbReference type="ARBA" id="ARBA00004613"/>
    </source>
</evidence>
<dbReference type="GO" id="GO:0005576">
    <property type="term" value="C:extracellular region"/>
    <property type="evidence" value="ECO:0007669"/>
    <property type="project" value="UniProtKB-SubCell"/>
</dbReference>
<feature type="domain" description="F5/8 type C" evidence="12">
    <location>
        <begin position="1059"/>
        <end position="1209"/>
    </location>
</feature>
<dbReference type="Pfam" id="PF13330">
    <property type="entry name" value="Mucin2_WxxW"/>
    <property type="match status" value="8"/>
</dbReference>
<organism evidence="16 17">
    <name type="scientific">Petrolisthes manimaculis</name>
    <dbReference type="NCBI Taxonomy" id="1843537"/>
    <lineage>
        <taxon>Eukaryota</taxon>
        <taxon>Metazoa</taxon>
        <taxon>Ecdysozoa</taxon>
        <taxon>Arthropoda</taxon>
        <taxon>Crustacea</taxon>
        <taxon>Multicrustacea</taxon>
        <taxon>Malacostraca</taxon>
        <taxon>Eumalacostraca</taxon>
        <taxon>Eucarida</taxon>
        <taxon>Decapoda</taxon>
        <taxon>Pleocyemata</taxon>
        <taxon>Anomura</taxon>
        <taxon>Galatheoidea</taxon>
        <taxon>Porcellanidae</taxon>
        <taxon>Petrolisthes</taxon>
    </lineage>
</organism>
<feature type="domain" description="CTCK" evidence="11">
    <location>
        <begin position="4211"/>
        <end position="4309"/>
    </location>
</feature>
<dbReference type="PROSITE" id="PS01285">
    <property type="entry name" value="FA58C_1"/>
    <property type="match status" value="2"/>
</dbReference>
<dbReference type="InterPro" id="IPR002919">
    <property type="entry name" value="TIL_dom"/>
</dbReference>
<evidence type="ECO:0000256" key="9">
    <source>
        <dbReference type="PROSITE-ProRule" id="PRU00039"/>
    </source>
</evidence>
<gene>
    <name evidence="16" type="ORF">Pmani_029891</name>
</gene>
<dbReference type="GO" id="GO:0008061">
    <property type="term" value="F:chitin binding"/>
    <property type="evidence" value="ECO:0007669"/>
    <property type="project" value="InterPro"/>
</dbReference>
<dbReference type="SMART" id="SM00832">
    <property type="entry name" value="C8"/>
    <property type="match status" value="4"/>
</dbReference>
<dbReference type="FunFam" id="2.10.25.10:FF:000055">
    <property type="entry name" value="alpha-tectorin isoform X1"/>
    <property type="match status" value="1"/>
</dbReference>
<protein>
    <recommendedName>
        <fullName evidence="18">Hemocytin</fullName>
    </recommendedName>
</protein>
<dbReference type="PROSITE" id="PS50184">
    <property type="entry name" value="VWFC_2"/>
    <property type="match status" value="1"/>
</dbReference>
<keyword evidence="6" id="KW-0186">Copper</keyword>
<dbReference type="SMART" id="SM00216">
    <property type="entry name" value="VWD"/>
    <property type="match status" value="4"/>
</dbReference>
<dbReference type="Gene3D" id="2.10.25.10">
    <property type="entry name" value="Laminin"/>
    <property type="match status" value="4"/>
</dbReference>
<keyword evidence="4" id="KW-0732">Signal</keyword>
<dbReference type="SMART" id="SM00041">
    <property type="entry name" value="CT"/>
    <property type="match status" value="1"/>
</dbReference>
<feature type="domain" description="VWFD" evidence="15">
    <location>
        <begin position="3313"/>
        <end position="3499"/>
    </location>
</feature>
<feature type="domain" description="VWFC" evidence="13">
    <location>
        <begin position="3643"/>
        <end position="3712"/>
    </location>
</feature>
<comment type="caution">
    <text evidence="16">The sequence shown here is derived from an EMBL/GenBank/DDBJ whole genome shotgun (WGS) entry which is preliminary data.</text>
</comment>
<feature type="region of interest" description="Disordered" evidence="10">
    <location>
        <begin position="1492"/>
        <end position="1517"/>
    </location>
</feature>
<dbReference type="PROSITE" id="PS50022">
    <property type="entry name" value="FA58C_3"/>
    <property type="match status" value="3"/>
</dbReference>
<evidence type="ECO:0000256" key="2">
    <source>
        <dbReference type="ARBA" id="ARBA00007611"/>
    </source>
</evidence>
<dbReference type="PANTHER" id="PTHR11339:SF386">
    <property type="entry name" value="HEMOLECTIN, ISOFORM A"/>
    <property type="match status" value="1"/>
</dbReference>
<dbReference type="InterPro" id="IPR002557">
    <property type="entry name" value="Chitin-bd_dom"/>
</dbReference>
<dbReference type="PANTHER" id="PTHR11339">
    <property type="entry name" value="EXTRACELLULAR MATRIX GLYCOPROTEIN RELATED"/>
    <property type="match status" value="1"/>
</dbReference>
<evidence type="ECO:0000259" key="14">
    <source>
        <dbReference type="PROSITE" id="PS50940"/>
    </source>
</evidence>
<feature type="domain" description="VWFD" evidence="15">
    <location>
        <begin position="1"/>
        <end position="132"/>
    </location>
</feature>
<evidence type="ECO:0000256" key="8">
    <source>
        <dbReference type="ARBA" id="ARBA00023180"/>
    </source>
</evidence>
<evidence type="ECO:0000259" key="13">
    <source>
        <dbReference type="PROSITE" id="PS50184"/>
    </source>
</evidence>
<dbReference type="Proteomes" id="UP001292094">
    <property type="component" value="Unassembled WGS sequence"/>
</dbReference>
<feature type="domain" description="VWFD" evidence="15">
    <location>
        <begin position="2978"/>
        <end position="3153"/>
    </location>
</feature>
<dbReference type="InterPro" id="IPR036508">
    <property type="entry name" value="Chitin-bd_dom_sf"/>
</dbReference>
<sequence>MNFPASLVNQFPSCTKSVTVRLEGMVIKLKQGREVTVNGVELRQLPAWVNGAYIKTASSIFIMVELSNGLDIWWDGETRVYIDAPPEFRGETAGLCGTFTDNQRDDFLTPQADIEQNPVAFANKWKTSERCPDLPLSDEANPCERHVQNKAVAEKLCAKLKSNLFARCHLEVDPEPYYRDCLYDMCSCETKLDGCLCPQLAAYSKECTRKGIIIDWRAEVRECGIHCTGGQRYQVCGNSCGRTCLDLATNVDCKRKCAEGCNCLDGFSLDTDGICVPVTECPCVYEGKEYKPGYEMLQAQPDGSQKVCECFNAGWNCWDPLPEDMEIGPPQMRCPEEGHLAYIDCLPEEERTCQTMHLDIMAGELCRPGCVCAEGFVRNVDTEECIPHNQCPCHHGGRSYQEGDIITEECNTCTCEGGMWLCTEEDCPSICTAWGDSHYKTFDGRMYEFHGTCDYLLAKGKASRADTFEVTIQNVPCGTDGVTCAKSVTLRVGTGDQREVVEFSRNKPPPTRNMTRTIIREAGLFVFAEVADMGLVLQWDKGTRTYLRLSPSWQGKVRGLCGNYNGDEQDDFQTPSGGSSEVSVRIFGDSWRLQNYCPDSILINDTCAHHPHRKVWAAEKCAILKSPEFTHCHSEVPVEAYIERCQFDACGCNQGGDCECLCTAIAAYAHECSIHGVHIRWRTPHLCPMQCDESCEHYEPCIPTCPKESCDTLLDPSPPLCTQDACVEGCGKDVCPPDQVYKSLSDQECVPRADCEKKCMEIDGEVYMEGDIITQDDCHTCTCSRKKKLCRGTPCPTTMTPSTTTSTPAPAPRVTTPSPPPPPPANESTTPYEEWEGECRNGWSEWVSDNKPIIFRQNSDRETVPERLTQPRSNAGFCAKSQITDIKCRSVGTHRPHTEQVGVTCGLDQGGLRCQGPRDTPAPNTCWDYEVAFLCDCSLTTLETTITATPATPVTPPPIVTPVVPPMTPPPRLTCEDEGWTPWLNTHTPNANGEFESILEIRKTSDFCPDHYISEVECRPVLGGEVESFVTCDKNGARCRNNAGQQYCQDYEVRVMCQCECQDGLGMKDWLIPNDRISASSLRTPDDQPHAARLDADWAWTAAGLSGPEEEWLQVDLDEVKEVTGVVTQGHPYLDQYLSAFGIQYSDTGASWQDIREPDAAYSRQFVGNSDSSTPVINLFPEPVFARYIRVIPIDYHGAISLRLELKGCDKVMSTPAPYISKTWPPEVTGPQECVNGWTEWMNTHTPNPENWDDMDDLRSLSTKYAFCDAHQIVNTECQVVGMGLPADVLNQYGIICNTNNGLQCNDDLQAPDHCYDYEIRFFCDCSLTTTTAAVPPLVTSSTTLTTPLGPVVTSLPPGPIIPPEVEEPEECTNADPQIKEHRTDCRKFHECAPTANGREYITKECGPGTFFSPSNLVCDHEYNVLRERPDCAALPPVTVGECTGDIWTEWFNVSHPETDNGDFESFEKIRDLGYDLCDDMHIKDIQCQFHKRPERSPGRGAKGRGKGGGRKGRKGWGRRELERITSLLVSYEESDDQYVECSTTSGLVCRNYQQGRGGECQDYAIRVLCSCEATRPTTTTPLSTTPYEDIRNVTVLTTPYTTDATCKIGYRYDPRAIRCDSVCHFYRAILMKMGICLLDSQFAPGCVDMVLGQACAPGQYLVDNDKCVSLQDCNCYLPNGMSAPPGRGFQVEECEKCQCTSNQLRCDTSSCVTTVPPGVIVTAPLSFECDNTWGSWVSSSEPGPDGNEQELITELMVQYPKICRYPQKIECRVKGSHQTPEEAGQQVTCSRRTGLQCLRSQNSEDCKDYEVRLWCDCREIIDAHDQFLTVGTTTPSVSTTTLYTAEDYTNVTTELPTLNDSCPPDSTYQQCAMPCQRVCMYYSSVLRQHGYCLGEGDCAPGCVKEMDELTCPQGYFMLDERTCVTFQQCTCRLPNGNVLQPGVQHPVGQCQTCSCNNNAVECELASADCIEEETTAGVEEYTTWVTEEAETTTAPTTVATYPTVTLPAICDSWSPFYKKEERDSEGVILSLAELSTRKEFLCENPINATCREATTFIPAMALGQTLTCDAEEGLKCLNLDNTQDCHNYEISFYCDCGGADLTTPPPTPTFGPTTTLVPCDAWSPWINVVQPWQSDGDTEYKTIQQLRDDYQFCLEGQLADIECVVAGTEQTSGADQGTSCDINYGFRCTNAQQPRGVCLDYKIRYYCTCETTPAPMTTTTLVPETATPPSICDPSKYIYLLADVEDRAFSSTPSRNSRYGPASARLYNEIGGLTTTGWSPAVNDDDQFLEVDLGSVVPVYGVVVAGNPLTRERVTTLNVQYSRDALTWTPLTQDPSNPTSPPRVLQGPYNPAEPLKQMFPRPVELRYMRLRPSRWQRAIALRFDIIGCSLPTTAPVWTPEPPKCVEKMGVENGQLSDLQIIVSSVHNDQEDFYGKQNIRLNTEPSSYQSAGAWVAKPKPDQFVKFDLVEPRVLSGVVTQGRGGVTEQWVETFTVRYSPDGKTWTTLTDEDGSNKVFVANYDGDTPVENKFDNLVEARYLEIQPITWHDNIALRVELLGCYHPYPEVTTTPAPPEVSTAPPPSYCAPCPGLPENLYDFCFPCGRGELFDGENCIKELDCPCYKDGNKYEFGSVFETRECTECECLMDGETRCAEKECPPCDNEDEQAVLTLTCGCVCKPCPEGTLLCPTNNYCLADENWCDGVEQCPDDEVGCPTTTPAIPEACPTPYCPDHWQIKLHASKGPCPSVKCESPVITTPVPCEMPLCPPAYTIVVVPKKGGEVCPSYECAPPTTTEPTPCDDPTCPPGYKVKEDDYIDYLVQEFSEQESQGTDFCIQYECVTEGPPTESCPPPQCPAGYEIFFADSKVLLDLCPEFECVPLPATTLCPPVQCPPDLQTMYIQSVEVTTCPQYTCIQVTTPTPTTTPVPVTTECPPMVVPLCKSNEEFYLTNPNDPCAVYACKPKGGTPPPIIDKPGRMTSECRVEGITITTFSDNNFELQPCNHMMARDKLAGDWSVSVHGNCTHAEKCGRYLNITMEEKQLLLKPDLTVVWNNHTYSVNQAQHIGKTTNTFTISRVSNSIYFDSTVHPFTVQWNTLMDVNITVEPMPGTTVEGLCGFHMSEETVSNERTKPDGSLANSVSEFGEAWTLDGDVCKPQPKCPVNMVSQAFEFCNRIQSEPFTECHSSVVPESFMKSCVNTMCTCLLEAGEEKTEEGVEKCRCQALTRYVSRCLEHNSEAHISDWRIATKCYEECGPGEVYQDCYRAHCEQRCETLHSDEGTRCLEESGSCTSGCFCSPGLVRKGDRCVAPELCRDCVCEGYGDPHYTTFDRCNYTFNGECSYVAARDKDPRGQHEFQVITRNKQCSMEPVTVCTDAVTILYNNHEVVMEALPTGEVGIKVDGGVVDTFPHRDTWLALEQPDASQVMAAVTEIQLEVIFFLDNHGFSVRLPSRRYFNKTEGLCGNCNYDPDDDFQTRSSGVTESSDTFGRTWLREGELQESCKVLDKESLVCIPIPPDQDPCLIIMDEEKFGKCHPVEDPVAYVSACQLDAWCGSREPKVAACHSLEAYARRCADLDICLDWRSDDLCPKTCNGGQEYQACGPGCVSTCDNYEQLKLDPQSCPLSPVDGCFCPPGMVLDEGQCVNETACQTCDDEDHRFGDVWQTNPCTTCQCTEWGSSTCSTRTCPADPICDEGYKIVKVPDTGDDCCGQRKKCQLDDPVCSDKVAKPVDTCSYGQHHKLIKAIGVCPQYACVCLESEDCPEPVIPAERQLKPGEKWDLASNGCCERYTASCTGECPEVSCPLYYTLEQQPLRSNECCPETHCVPPTDACIYEHKYSIDTDGFEQPLPPADAPVKKLYSVNETWEDGLCHTCLCVSDKSEDNNNNAAQCSQQTCPLLSNHPDHGQYRLESSQVPGICCPEIIRTACIDDFEEIEVGETLEDPFNGCRSVECVRSSDKHVEKREKVFSCDEECPTGWEYEPSSLYPQQCCGQCVQVACVVEGEVKAVGETWMSDDQCTTYTCSRDNKNQIQVQAVEVQCSAPSDEEVQLYSFETTTTPDQCCPTYTRTACLLDNITISAGESIQDPQDTCTTISCRTGEDGNVTRRERETTCDMQCDQGSSYVPAGRESNECCGKCVKTHCVDNGIIYPIGERWQKEDDICYEFSCELRDDVFVTMAVKRECPYFHPECPPEERYMDELGCCQLCNVTVSPKRDCQPKLVPPPETVGLFQLSTWRVGTCKNPDPVPNFRQCSGHCESFTEFQGKSRHAKHVSTCFCCKPSRFEKIRVMLKCDSGVTFSPVYDNIAECECLACSNAGTPDYVGDEPILDDTEFFSLSEEPVKQ</sequence>
<feature type="domain" description="VWFD" evidence="15">
    <location>
        <begin position="429"/>
        <end position="598"/>
    </location>
</feature>
<dbReference type="InterPro" id="IPR014853">
    <property type="entry name" value="VWF/SSPO/ZAN-like_Cys-rich_dom"/>
</dbReference>
<keyword evidence="3" id="KW-0964">Secreted</keyword>
<feature type="region of interest" description="Disordered" evidence="10">
    <location>
        <begin position="797"/>
        <end position="832"/>
    </location>
</feature>
<dbReference type="CDD" id="cd00057">
    <property type="entry name" value="FA58C"/>
    <property type="match status" value="2"/>
</dbReference>
<comment type="subcellular location">
    <subcellularLocation>
        <location evidence="1">Secreted</location>
    </subcellularLocation>
</comment>
<comment type="caution">
    <text evidence="9">Lacks conserved residue(s) required for the propagation of feature annotation.</text>
</comment>
<dbReference type="Pfam" id="PF00094">
    <property type="entry name" value="VWD"/>
    <property type="match status" value="4"/>
</dbReference>
<proteinExistence type="inferred from homology"/>
<dbReference type="PROSITE" id="PS01225">
    <property type="entry name" value="CTCK_2"/>
    <property type="match status" value="1"/>
</dbReference>
<dbReference type="SMART" id="SM00214">
    <property type="entry name" value="VWC"/>
    <property type="match status" value="6"/>
</dbReference>
<dbReference type="InterPro" id="IPR008979">
    <property type="entry name" value="Galactose-bd-like_sf"/>
</dbReference>
<dbReference type="PROSITE" id="PS51233">
    <property type="entry name" value="VWFD"/>
    <property type="match status" value="4"/>
</dbReference>
<feature type="compositionally biased region" description="Basic residues" evidence="10">
    <location>
        <begin position="1502"/>
        <end position="1517"/>
    </location>
</feature>
<dbReference type="SUPFAM" id="SSF57567">
    <property type="entry name" value="Serine protease inhibitors"/>
    <property type="match status" value="4"/>
</dbReference>
<feature type="compositionally biased region" description="Low complexity" evidence="10">
    <location>
        <begin position="797"/>
        <end position="816"/>
    </location>
</feature>
<dbReference type="SMART" id="SM00231">
    <property type="entry name" value="FA58C"/>
    <property type="match status" value="3"/>
</dbReference>
<evidence type="ECO:0000256" key="4">
    <source>
        <dbReference type="ARBA" id="ARBA00022729"/>
    </source>
</evidence>
<evidence type="ECO:0000256" key="3">
    <source>
        <dbReference type="ARBA" id="ARBA00022525"/>
    </source>
</evidence>
<dbReference type="InterPro" id="IPR000421">
    <property type="entry name" value="FA58C"/>
</dbReference>
<evidence type="ECO:0000256" key="7">
    <source>
        <dbReference type="ARBA" id="ARBA00023157"/>
    </source>
</evidence>
<evidence type="ECO:0000256" key="5">
    <source>
        <dbReference type="ARBA" id="ARBA00022737"/>
    </source>
</evidence>
<dbReference type="InterPro" id="IPR001846">
    <property type="entry name" value="VWF_type-D"/>
</dbReference>
<dbReference type="CDD" id="cd19941">
    <property type="entry name" value="TIL"/>
    <property type="match status" value="6"/>
</dbReference>
<keyword evidence="17" id="KW-1185">Reference proteome</keyword>
<dbReference type="SMART" id="SM00494">
    <property type="entry name" value="ChtBD2"/>
    <property type="match status" value="1"/>
</dbReference>
<dbReference type="Pfam" id="PF01826">
    <property type="entry name" value="TIL"/>
    <property type="match status" value="4"/>
</dbReference>
<dbReference type="InterPro" id="IPR025155">
    <property type="entry name" value="WxxW_domain"/>
</dbReference>
<feature type="region of interest" description="Disordered" evidence="10">
    <location>
        <begin position="2329"/>
        <end position="2354"/>
    </location>
</feature>
<evidence type="ECO:0000259" key="11">
    <source>
        <dbReference type="PROSITE" id="PS01225"/>
    </source>
</evidence>
<dbReference type="PROSITE" id="PS50940">
    <property type="entry name" value="CHIT_BIND_II"/>
    <property type="match status" value="1"/>
</dbReference>
<keyword evidence="8" id="KW-0325">Glycoprotein</keyword>
<evidence type="ECO:0000313" key="16">
    <source>
        <dbReference type="EMBL" id="KAK4297712.1"/>
    </source>
</evidence>
<feature type="domain" description="Chitin-binding type-2" evidence="14">
    <location>
        <begin position="1369"/>
        <end position="1434"/>
    </location>
</feature>
<dbReference type="EMBL" id="JAWZYT010003581">
    <property type="protein sequence ID" value="KAK4297712.1"/>
    <property type="molecule type" value="Genomic_DNA"/>
</dbReference>
<evidence type="ECO:0000259" key="15">
    <source>
        <dbReference type="PROSITE" id="PS51233"/>
    </source>
</evidence>
<feature type="domain" description="F5/8 type C" evidence="12">
    <location>
        <begin position="2405"/>
        <end position="2560"/>
    </location>
</feature>
<dbReference type="InterPro" id="IPR001007">
    <property type="entry name" value="VWF_dom"/>
</dbReference>
<evidence type="ECO:0000256" key="6">
    <source>
        <dbReference type="ARBA" id="ARBA00023008"/>
    </source>
</evidence>
<keyword evidence="7" id="KW-1015">Disulfide bond</keyword>
<evidence type="ECO:0000259" key="12">
    <source>
        <dbReference type="PROSITE" id="PS50022"/>
    </source>
</evidence>
<evidence type="ECO:0000313" key="17">
    <source>
        <dbReference type="Proteomes" id="UP001292094"/>
    </source>
</evidence>
<dbReference type="InterPro" id="IPR050780">
    <property type="entry name" value="Mucin_vWF_Thrombospondin_sf"/>
</dbReference>
<dbReference type="PROSITE" id="PS01286">
    <property type="entry name" value="FA58C_2"/>
    <property type="match status" value="2"/>
</dbReference>
<dbReference type="Gene3D" id="2.60.120.260">
    <property type="entry name" value="Galactose-binding domain-like"/>
    <property type="match status" value="3"/>
</dbReference>
<dbReference type="PROSITE" id="PS01185">
    <property type="entry name" value="CTCK_1"/>
    <property type="match status" value="1"/>
</dbReference>
<dbReference type="SUPFAM" id="SSF57625">
    <property type="entry name" value="Invertebrate chitin-binding proteins"/>
    <property type="match status" value="1"/>
</dbReference>
<accession>A0AAE1NZ33</accession>
<dbReference type="SUPFAM" id="SSF49785">
    <property type="entry name" value="Galactose-binding domain-like"/>
    <property type="match status" value="3"/>
</dbReference>
<comment type="similarity">
    <text evidence="2">Belongs to the serine protease inhibitor-like (TIL domain-containing) family.</text>
</comment>
<keyword evidence="5" id="KW-0677">Repeat</keyword>
<dbReference type="InterPro" id="IPR036084">
    <property type="entry name" value="Ser_inhib-like_sf"/>
</dbReference>
<dbReference type="Pfam" id="PF00754">
    <property type="entry name" value="F5_F8_type_C"/>
    <property type="match status" value="3"/>
</dbReference>
<dbReference type="Pfam" id="PF08742">
    <property type="entry name" value="C8"/>
    <property type="match status" value="4"/>
</dbReference>